<proteinExistence type="predicted"/>
<name>A0A975JG40_9RHOB</name>
<evidence type="ECO:0000313" key="3">
    <source>
        <dbReference type="EMBL" id="QUJ77879.1"/>
    </source>
</evidence>
<feature type="coiled-coil region" evidence="1">
    <location>
        <begin position="176"/>
        <end position="224"/>
    </location>
</feature>
<dbReference type="EMBL" id="CP073581">
    <property type="protein sequence ID" value="QUJ77879.1"/>
    <property type="molecule type" value="Genomic_DNA"/>
</dbReference>
<organism evidence="3 4">
    <name type="scientific">Sulfitobacter albidus</name>
    <dbReference type="NCBI Taxonomy" id="2829501"/>
    <lineage>
        <taxon>Bacteria</taxon>
        <taxon>Pseudomonadati</taxon>
        <taxon>Pseudomonadota</taxon>
        <taxon>Alphaproteobacteria</taxon>
        <taxon>Rhodobacterales</taxon>
        <taxon>Roseobacteraceae</taxon>
        <taxon>Sulfitobacter</taxon>
    </lineage>
</organism>
<evidence type="ECO:0000256" key="2">
    <source>
        <dbReference type="SAM" id="Phobius"/>
    </source>
</evidence>
<dbReference type="AlphaFoldDB" id="A0A975JG40"/>
<gene>
    <name evidence="3" type="ORF">KDD17_08080</name>
</gene>
<reference evidence="3" key="1">
    <citation type="submission" date="2021-04" db="EMBL/GenBank/DDBJ databases">
        <title>Complete genome sequence for Sulfitobacter sp. strain JK7-1.</title>
        <authorList>
            <person name="Park S.-J."/>
        </authorList>
    </citation>
    <scope>NUCLEOTIDE SEQUENCE</scope>
    <source>
        <strain evidence="3">JK7-1</strain>
    </source>
</reference>
<keyword evidence="2" id="KW-0472">Membrane</keyword>
<keyword evidence="1" id="KW-0175">Coiled coil</keyword>
<feature type="transmembrane region" description="Helical" evidence="2">
    <location>
        <begin position="62"/>
        <end position="82"/>
    </location>
</feature>
<dbReference type="Proteomes" id="UP000683291">
    <property type="component" value="Chromosome 1"/>
</dbReference>
<evidence type="ECO:0000256" key="1">
    <source>
        <dbReference type="SAM" id="Coils"/>
    </source>
</evidence>
<keyword evidence="2" id="KW-0812">Transmembrane</keyword>
<protein>
    <submittedName>
        <fullName evidence="3">DNA repair protein</fullName>
    </submittedName>
</protein>
<evidence type="ECO:0000313" key="4">
    <source>
        <dbReference type="Proteomes" id="UP000683291"/>
    </source>
</evidence>
<dbReference type="RefSeq" id="WP_212706072.1">
    <property type="nucleotide sequence ID" value="NZ_CP073581.1"/>
</dbReference>
<keyword evidence="4" id="KW-1185">Reference proteome</keyword>
<feature type="transmembrane region" description="Helical" evidence="2">
    <location>
        <begin position="20"/>
        <end position="42"/>
    </location>
</feature>
<dbReference type="KEGG" id="sual:KDD17_08080"/>
<keyword evidence="2" id="KW-1133">Transmembrane helix</keyword>
<accession>A0A975JG40</accession>
<sequence length="264" mass="29480">MSVLKSIGFFLQYLLQRAALVFFAACAAALTTASIMAALGFWPWAELSLTVGGAPVDNAGMYLQLFLTVLAAAVCFFLPANARIMKLENSHRSFAMSMDDVARAYGAVHAADRGEVFRLSSEFDSVRERLAYLRDHPDLSNLEPALLETAAQMSHVSRELAEVYSDDKIARARSFLKQRQEELALFNERLEQAKGISTEMKHWLHEVELEESVAAAQLARLREEMDEIMPQLGRERVVDNRPADTPLNPIALDNTVYEMPKAAE</sequence>